<reference evidence="4" key="1">
    <citation type="journal article" date="2019" name="Int. J. Syst. Evol. Microbiol.">
        <title>The Global Catalogue of Microorganisms (GCM) 10K type strain sequencing project: providing services to taxonomists for standard genome sequencing and annotation.</title>
        <authorList>
            <consortium name="The Broad Institute Genomics Platform"/>
            <consortium name="The Broad Institute Genome Sequencing Center for Infectious Disease"/>
            <person name="Wu L."/>
            <person name="Ma J."/>
        </authorList>
    </citation>
    <scope>NUCLEOTIDE SEQUENCE [LARGE SCALE GENOMIC DNA]</scope>
    <source>
        <strain evidence="4">JCM 16548</strain>
    </source>
</reference>
<proteinExistence type="predicted"/>
<evidence type="ECO:0000313" key="4">
    <source>
        <dbReference type="Proteomes" id="UP001500051"/>
    </source>
</evidence>
<dbReference type="InterPro" id="IPR022742">
    <property type="entry name" value="Hydrolase_4"/>
</dbReference>
<feature type="region of interest" description="Disordered" evidence="1">
    <location>
        <begin position="16"/>
        <end position="44"/>
    </location>
</feature>
<dbReference type="PIRSF" id="PIRSF017388">
    <property type="entry name" value="Esterase_lipase"/>
    <property type="match status" value="1"/>
</dbReference>
<dbReference type="PANTHER" id="PTHR11614">
    <property type="entry name" value="PHOSPHOLIPASE-RELATED"/>
    <property type="match status" value="1"/>
</dbReference>
<dbReference type="InterPro" id="IPR051044">
    <property type="entry name" value="MAG_DAG_Lipase"/>
</dbReference>
<dbReference type="InterPro" id="IPR029058">
    <property type="entry name" value="AB_hydrolase_fold"/>
</dbReference>
<keyword evidence="4" id="KW-1185">Reference proteome</keyword>
<dbReference type="InterPro" id="IPR012354">
    <property type="entry name" value="Esterase_lipase"/>
</dbReference>
<organism evidence="3 4">
    <name type="scientific">Microlunatus aurantiacus</name>
    <dbReference type="NCBI Taxonomy" id="446786"/>
    <lineage>
        <taxon>Bacteria</taxon>
        <taxon>Bacillati</taxon>
        <taxon>Actinomycetota</taxon>
        <taxon>Actinomycetes</taxon>
        <taxon>Propionibacteriales</taxon>
        <taxon>Propionibacteriaceae</taxon>
        <taxon>Microlunatus</taxon>
    </lineage>
</organism>
<dbReference type="Gene3D" id="3.40.50.1820">
    <property type="entry name" value="alpha/beta hydrolase"/>
    <property type="match status" value="1"/>
</dbReference>
<feature type="compositionally biased region" description="Basic and acidic residues" evidence="1">
    <location>
        <begin position="16"/>
        <end position="30"/>
    </location>
</feature>
<evidence type="ECO:0000259" key="2">
    <source>
        <dbReference type="Pfam" id="PF12146"/>
    </source>
</evidence>
<dbReference type="Pfam" id="PF12146">
    <property type="entry name" value="Hydrolase_4"/>
    <property type="match status" value="1"/>
</dbReference>
<evidence type="ECO:0000256" key="1">
    <source>
        <dbReference type="SAM" id="MobiDB-lite"/>
    </source>
</evidence>
<feature type="domain" description="Serine aminopeptidase S33" evidence="2">
    <location>
        <begin position="54"/>
        <end position="261"/>
    </location>
</feature>
<protein>
    <submittedName>
        <fullName evidence="3">Alpha/beta fold hydrolase</fullName>
    </submittedName>
</protein>
<sequence>MLGSALRPVVRLLDRLRGRREDTPPGRRDGPLPPALADDPAVQPYEGGSGPVGVLLIHGFTGTPQSLRPWAEHLEADGFTVSLPRLPGHGTHWRELNQTAWTDWYAHADAAFADLRDRCDQVFIAALSMGGALGLRLAEQHGAAVAGLVLVNPAINITDPRMRILPVLHHLVPSLAAIGNDVSDPAAREIAYDRNPLHALHSQTKLWADVVAHLDRVTQPLLVFRSDADHVVDPSSVALLKDRVGSADAEFRRLTRSFHVATLDYEAAEIFSASSSFFRRLSA</sequence>
<evidence type="ECO:0000313" key="3">
    <source>
        <dbReference type="EMBL" id="GAA3709201.1"/>
    </source>
</evidence>
<comment type="caution">
    <text evidence="3">The sequence shown here is derived from an EMBL/GenBank/DDBJ whole genome shotgun (WGS) entry which is preliminary data.</text>
</comment>
<name>A0ABP7DX05_9ACTN</name>
<dbReference type="Proteomes" id="UP001500051">
    <property type="component" value="Unassembled WGS sequence"/>
</dbReference>
<accession>A0ABP7DX05</accession>
<keyword evidence="3" id="KW-0378">Hydrolase</keyword>
<dbReference type="EMBL" id="BAAAYX010000013">
    <property type="protein sequence ID" value="GAA3709201.1"/>
    <property type="molecule type" value="Genomic_DNA"/>
</dbReference>
<gene>
    <name evidence="3" type="ORF">GCM10022204_29310</name>
</gene>
<dbReference type="SUPFAM" id="SSF53474">
    <property type="entry name" value="alpha/beta-Hydrolases"/>
    <property type="match status" value="1"/>
</dbReference>
<dbReference type="GO" id="GO:0016787">
    <property type="term" value="F:hydrolase activity"/>
    <property type="evidence" value="ECO:0007669"/>
    <property type="project" value="UniProtKB-KW"/>
</dbReference>